<organism evidence="1">
    <name type="scientific">marine sediment metagenome</name>
    <dbReference type="NCBI Taxonomy" id="412755"/>
    <lineage>
        <taxon>unclassified sequences</taxon>
        <taxon>metagenomes</taxon>
        <taxon>ecological metagenomes</taxon>
    </lineage>
</organism>
<gene>
    <name evidence="1" type="ORF">LCGC14_0825060</name>
</gene>
<comment type="caution">
    <text evidence="1">The sequence shown here is derived from an EMBL/GenBank/DDBJ whole genome shotgun (WGS) entry which is preliminary data.</text>
</comment>
<dbReference type="AlphaFoldDB" id="A0A0F9SQ93"/>
<evidence type="ECO:0000313" key="1">
    <source>
        <dbReference type="EMBL" id="KKN31328.1"/>
    </source>
</evidence>
<accession>A0A0F9SQ93</accession>
<name>A0A0F9SQ93_9ZZZZ</name>
<sequence>MFLRYIITAFIGLITWNSFALDVPVDNKQFIYGLGTDVTYGQAQKSAMADIVMKLSTRITAKSQITQTKENNQTQTRATQKTEAVSRGIELPNVEVVASEEKLGNWYVLVRAERKLVQRSIKHQLVNLNDDLLFALEEFKGKYTPSCFYALSDEASNKEKLNELIPAYVGSGISDGSEDEFYQTLNTFDRTFKKCKKRNRYTLTFSELVSSEFKRSTIKFLKNNGFYVVSSGENTGVVQFNIKKKQTLAYKSHLTILNTEILVFDETDTLKYQESFKVKGSSFESKSQSLARAEKSLLQKIQIK</sequence>
<evidence type="ECO:0008006" key="2">
    <source>
        <dbReference type="Google" id="ProtNLM"/>
    </source>
</evidence>
<protein>
    <recommendedName>
        <fullName evidence="2">LPP20 lipoprotein</fullName>
    </recommendedName>
</protein>
<proteinExistence type="predicted"/>
<reference evidence="1" key="1">
    <citation type="journal article" date="2015" name="Nature">
        <title>Complex archaea that bridge the gap between prokaryotes and eukaryotes.</title>
        <authorList>
            <person name="Spang A."/>
            <person name="Saw J.H."/>
            <person name="Jorgensen S.L."/>
            <person name="Zaremba-Niedzwiedzka K."/>
            <person name="Martijn J."/>
            <person name="Lind A.E."/>
            <person name="van Eijk R."/>
            <person name="Schleper C."/>
            <person name="Guy L."/>
            <person name="Ettema T.J."/>
        </authorList>
    </citation>
    <scope>NUCLEOTIDE SEQUENCE</scope>
</reference>
<dbReference type="EMBL" id="LAZR01002338">
    <property type="protein sequence ID" value="KKN31328.1"/>
    <property type="molecule type" value="Genomic_DNA"/>
</dbReference>
<dbReference type="Gene3D" id="3.10.28.20">
    <property type="entry name" value="Acetamidase/Formamidase-like domains"/>
    <property type="match status" value="1"/>
</dbReference>